<comment type="caution">
    <text evidence="2">The sequence shown here is derived from an EMBL/GenBank/DDBJ whole genome shotgun (WGS) entry which is preliminary data.</text>
</comment>
<evidence type="ECO:0000256" key="1">
    <source>
        <dbReference type="SAM" id="Phobius"/>
    </source>
</evidence>
<reference evidence="2" key="1">
    <citation type="journal article" date="2021" name="PeerJ">
        <title>Extensive microbial diversity within the chicken gut microbiome revealed by metagenomics and culture.</title>
        <authorList>
            <person name="Gilroy R."/>
            <person name="Ravi A."/>
            <person name="Getino M."/>
            <person name="Pursley I."/>
            <person name="Horton D.L."/>
            <person name="Alikhan N.F."/>
            <person name="Baker D."/>
            <person name="Gharbi K."/>
            <person name="Hall N."/>
            <person name="Watson M."/>
            <person name="Adriaenssens E.M."/>
            <person name="Foster-Nyarko E."/>
            <person name="Jarju S."/>
            <person name="Secka A."/>
            <person name="Antonio M."/>
            <person name="Oren A."/>
            <person name="Chaudhuri R.R."/>
            <person name="La Ragione R."/>
            <person name="Hildebrand F."/>
            <person name="Pallen M.J."/>
        </authorList>
    </citation>
    <scope>NUCLEOTIDE SEQUENCE</scope>
    <source>
        <strain evidence="2">14324</strain>
    </source>
</reference>
<feature type="transmembrane region" description="Helical" evidence="1">
    <location>
        <begin position="246"/>
        <end position="269"/>
    </location>
</feature>
<evidence type="ECO:0000313" key="2">
    <source>
        <dbReference type="EMBL" id="HIZ22033.1"/>
    </source>
</evidence>
<dbReference type="InterPro" id="IPR014194">
    <property type="entry name" value="Spore_III_AE"/>
</dbReference>
<keyword evidence="1" id="KW-1133">Transmembrane helix</keyword>
<reference evidence="2" key="2">
    <citation type="submission" date="2021-04" db="EMBL/GenBank/DDBJ databases">
        <authorList>
            <person name="Gilroy R."/>
        </authorList>
    </citation>
    <scope>NUCLEOTIDE SEQUENCE</scope>
    <source>
        <strain evidence="2">14324</strain>
    </source>
</reference>
<feature type="transmembrane region" description="Helical" evidence="1">
    <location>
        <begin position="199"/>
        <end position="221"/>
    </location>
</feature>
<dbReference type="AlphaFoldDB" id="A0A9D2ISP4"/>
<gene>
    <name evidence="2" type="ORF">IAA21_04440</name>
</gene>
<sequence length="390" mass="42561">MSVRGFFFFLFFLLCISVRPVYGETEIDGQREEAFGESSIEEELLGEMDLTQVQDMMDEMLGEDSFSFLELAKKLISGEETFSKEAVQELLHSLFFSYFEKEKELFLQILLLVLIAAIFANFAAVFENGQITEVSFYVVYLLLFILLMESFLDMSGSLKESLTWLTGFMQVLSPAYFMAVAASSGASTAAVFYQGILMLVWLIQWALLTLLLPAVNLYVLLELVNHLSREEMLGKLAELLNTGVSWGLRTLLGFVAGLQIVRAMVAPVIDSLKRTAVGKTAAALPGVGNVVNMVTELVVTSAVLVRNSLGIAALAVLLLTGLRPVMGCMVTSLSYKFLAAAAQPVSDKRIVGCLGTMGEGCALLLRIMITAEVLCMLTFMILAVSFGGGA</sequence>
<keyword evidence="1" id="KW-0472">Membrane</keyword>
<proteinExistence type="predicted"/>
<feature type="transmembrane region" description="Helical" evidence="1">
    <location>
        <begin position="363"/>
        <end position="386"/>
    </location>
</feature>
<feature type="transmembrane region" description="Helical" evidence="1">
    <location>
        <begin position="172"/>
        <end position="192"/>
    </location>
</feature>
<name>A0A9D2ISP4_9FIRM</name>
<dbReference type="EMBL" id="DXBU01000058">
    <property type="protein sequence ID" value="HIZ22033.1"/>
    <property type="molecule type" value="Genomic_DNA"/>
</dbReference>
<feature type="transmembrane region" description="Helical" evidence="1">
    <location>
        <begin position="105"/>
        <end position="127"/>
    </location>
</feature>
<evidence type="ECO:0000313" key="3">
    <source>
        <dbReference type="Proteomes" id="UP000824041"/>
    </source>
</evidence>
<feature type="transmembrane region" description="Helical" evidence="1">
    <location>
        <begin position="311"/>
        <end position="342"/>
    </location>
</feature>
<keyword evidence="1" id="KW-0812">Transmembrane</keyword>
<dbReference type="Proteomes" id="UP000824041">
    <property type="component" value="Unassembled WGS sequence"/>
</dbReference>
<protein>
    <submittedName>
        <fullName evidence="2">Stage III sporulation protein AE</fullName>
    </submittedName>
</protein>
<accession>A0A9D2ISP4</accession>
<feature type="transmembrane region" description="Helical" evidence="1">
    <location>
        <begin position="134"/>
        <end position="152"/>
    </location>
</feature>
<feature type="transmembrane region" description="Helical" evidence="1">
    <location>
        <begin position="281"/>
        <end position="305"/>
    </location>
</feature>
<organism evidence="2 3">
    <name type="scientific">Candidatus Blautia faecigallinarum</name>
    <dbReference type="NCBI Taxonomy" id="2838488"/>
    <lineage>
        <taxon>Bacteria</taxon>
        <taxon>Bacillati</taxon>
        <taxon>Bacillota</taxon>
        <taxon>Clostridia</taxon>
        <taxon>Lachnospirales</taxon>
        <taxon>Lachnospiraceae</taxon>
        <taxon>Blautia</taxon>
    </lineage>
</organism>
<dbReference type="Pfam" id="PF09546">
    <property type="entry name" value="Spore_III_AE"/>
    <property type="match status" value="1"/>
</dbReference>